<organism evidence="2 3">
    <name type="scientific">Lachancea meyersii CBS 8951</name>
    <dbReference type="NCBI Taxonomy" id="1266667"/>
    <lineage>
        <taxon>Eukaryota</taxon>
        <taxon>Fungi</taxon>
        <taxon>Dikarya</taxon>
        <taxon>Ascomycota</taxon>
        <taxon>Saccharomycotina</taxon>
        <taxon>Saccharomycetes</taxon>
        <taxon>Saccharomycetales</taxon>
        <taxon>Saccharomycetaceae</taxon>
        <taxon>Lachancea</taxon>
    </lineage>
</organism>
<dbReference type="GO" id="GO:0016192">
    <property type="term" value="P:vesicle-mediated transport"/>
    <property type="evidence" value="ECO:0007669"/>
    <property type="project" value="InterPro"/>
</dbReference>
<dbReference type="InterPro" id="IPR036045">
    <property type="entry name" value="Sec1-like_sf"/>
</dbReference>
<evidence type="ECO:0000256" key="1">
    <source>
        <dbReference type="ARBA" id="ARBA00009884"/>
    </source>
</evidence>
<accession>A0A1G4J3L2</accession>
<dbReference type="EMBL" id="LT598479">
    <property type="protein sequence ID" value="SCU84179.1"/>
    <property type="molecule type" value="Genomic_DNA"/>
</dbReference>
<evidence type="ECO:0000313" key="2">
    <source>
        <dbReference type="EMBL" id="SCU84179.1"/>
    </source>
</evidence>
<sequence>MNLFSAADFYIRRITNCPSKGARNAGPETRIKTLLLDKHTTGTISMCTTQTALLEHEIYLIDTLENETRDTMRHLKCLVYAKPTDETIELLAKELANPKYGEYQIFFNNTVTKTQLERLAECDELEVVNKVEEIFQDYQILNDDLFSLDLPAFELFSNELVWDPSGLQKATQGLISLLLSLKLKPQIRYEAGSRLAHKLAQEVQHSMRQNERNLFDFPPIDAPPLLLIMDRHRDPLTPLLQPWTYQSMINEYLGIKRNVVDLSAVPEADSTMEQVVLSSKQDSFFHETMYLNFGELGDKVKQYVSSYKEKTHTTSQINTIEDIKQFIGKYPEFRNLSGNVSKHMAIVGELDRQLQQKHIWEVSELEQNISSHPGDSRNYEELMKLLADPNVDHYYKLKLACIYSLKNAGGAHASEISKSLSLQMSPEDVNFFHHFSSLFKNQANPSTSGREREDLISELAKKFNQKGQPKADNVYMQHIPELFAFLNDLSKNKIPDEKFPYLENPRSKSPTQDVIVFFVGGATFEEARILHQFNKTMNKENDGKIRAILGGTSIVNTREFMNYCKASGRKSTELSDLL</sequence>
<keyword evidence="3" id="KW-1185">Reference proteome</keyword>
<comment type="similarity">
    <text evidence="1">Belongs to the STXBP/unc-18/SEC1 family.</text>
</comment>
<dbReference type="Proteomes" id="UP000191144">
    <property type="component" value="Chromosome C"/>
</dbReference>
<evidence type="ECO:0000313" key="3">
    <source>
        <dbReference type="Proteomes" id="UP000191144"/>
    </source>
</evidence>
<dbReference type="Gene3D" id="3.40.50.2060">
    <property type="match status" value="1"/>
</dbReference>
<dbReference type="Pfam" id="PF00995">
    <property type="entry name" value="Sec1"/>
    <property type="match status" value="1"/>
</dbReference>
<dbReference type="SUPFAM" id="SSF56815">
    <property type="entry name" value="Sec1/munc18-like (SM) proteins"/>
    <property type="match status" value="1"/>
</dbReference>
<dbReference type="Gene3D" id="3.40.50.1910">
    <property type="match status" value="1"/>
</dbReference>
<dbReference type="AlphaFoldDB" id="A0A1G4J3L2"/>
<dbReference type="InterPro" id="IPR027482">
    <property type="entry name" value="Sec1-like_dom2"/>
</dbReference>
<dbReference type="Gene3D" id="1.25.40.60">
    <property type="match status" value="1"/>
</dbReference>
<dbReference type="OrthoDB" id="10266265at2759"/>
<dbReference type="InterPro" id="IPR001619">
    <property type="entry name" value="Sec1-like"/>
</dbReference>
<dbReference type="PIRSF" id="PIRSF005715">
    <property type="entry name" value="VPS45_Sec1"/>
    <property type="match status" value="1"/>
</dbReference>
<dbReference type="PANTHER" id="PTHR11679">
    <property type="entry name" value="VESICLE PROTEIN SORTING-ASSOCIATED"/>
    <property type="match status" value="1"/>
</dbReference>
<dbReference type="InterPro" id="IPR043127">
    <property type="entry name" value="Sec-1-like_dom3a"/>
</dbReference>
<gene>
    <name evidence="2" type="ORF">LAME_0C08548G</name>
</gene>
<protein>
    <submittedName>
        <fullName evidence="2">LAME_0C08548g1_1</fullName>
    </submittedName>
</protein>
<dbReference type="InterPro" id="IPR043154">
    <property type="entry name" value="Sec-1-like_dom1"/>
</dbReference>
<dbReference type="Gene3D" id="3.90.830.10">
    <property type="entry name" value="Syntaxin Binding Protein 1, Chain A, domain 2"/>
    <property type="match status" value="1"/>
</dbReference>
<reference evidence="3" key="1">
    <citation type="submission" date="2016-03" db="EMBL/GenBank/DDBJ databases">
        <authorList>
            <person name="Devillers Hugo."/>
        </authorList>
    </citation>
    <scope>NUCLEOTIDE SEQUENCE [LARGE SCALE GENOMIC DNA]</scope>
</reference>
<name>A0A1G4J3L2_9SACH</name>
<proteinExistence type="inferred from homology"/>